<name>A0A5E7G413_PSEFL</name>
<evidence type="ECO:0000313" key="3">
    <source>
        <dbReference type="Proteomes" id="UP000385207"/>
    </source>
</evidence>
<dbReference type="Pfam" id="PF03466">
    <property type="entry name" value="LysR_substrate"/>
    <property type="match status" value="1"/>
</dbReference>
<gene>
    <name evidence="2" type="ORF">PS862_00063</name>
</gene>
<dbReference type="Proteomes" id="UP000385207">
    <property type="component" value="Unassembled WGS sequence"/>
</dbReference>
<dbReference type="GO" id="GO:0010628">
    <property type="term" value="P:positive regulation of gene expression"/>
    <property type="evidence" value="ECO:0007669"/>
    <property type="project" value="TreeGrafter"/>
</dbReference>
<dbReference type="Gene3D" id="3.40.190.290">
    <property type="match status" value="1"/>
</dbReference>
<protein>
    <recommendedName>
        <fullName evidence="1">LysR substrate-binding domain-containing protein</fullName>
    </recommendedName>
</protein>
<proteinExistence type="predicted"/>
<evidence type="ECO:0000259" key="1">
    <source>
        <dbReference type="Pfam" id="PF03466"/>
    </source>
</evidence>
<sequence length="159" mass="17946">MWTNDAMSGLLLNPTLIPAHVARRLFSQSLRCALPFDHRLRDKAVIVPQDLEGECFISYPHAVASRQHIDSIFSAYGVERRMNLETQLSMPMCKFVGLGAGVALIDPISALEYSGEKFIFRPFEPIIEMDFSMLVPQQKKTRSFTRASFNMSGGLLHVR</sequence>
<accession>A0A5E7G413</accession>
<dbReference type="EMBL" id="CABVII010000001">
    <property type="protein sequence ID" value="VVO46305.1"/>
    <property type="molecule type" value="Genomic_DNA"/>
</dbReference>
<dbReference type="PANTHER" id="PTHR30427">
    <property type="entry name" value="TRANSCRIPTIONAL ACTIVATOR PROTEIN LYSR"/>
    <property type="match status" value="1"/>
</dbReference>
<dbReference type="PANTHER" id="PTHR30427:SF1">
    <property type="entry name" value="TRANSCRIPTIONAL ACTIVATOR PROTEIN LYSR"/>
    <property type="match status" value="1"/>
</dbReference>
<feature type="domain" description="LysR substrate-binding" evidence="1">
    <location>
        <begin position="10"/>
        <end position="143"/>
    </location>
</feature>
<evidence type="ECO:0000313" key="2">
    <source>
        <dbReference type="EMBL" id="VVO46305.1"/>
    </source>
</evidence>
<dbReference type="InterPro" id="IPR005119">
    <property type="entry name" value="LysR_subst-bd"/>
</dbReference>
<organism evidence="2 3">
    <name type="scientific">Pseudomonas fluorescens</name>
    <dbReference type="NCBI Taxonomy" id="294"/>
    <lineage>
        <taxon>Bacteria</taxon>
        <taxon>Pseudomonadati</taxon>
        <taxon>Pseudomonadota</taxon>
        <taxon>Gammaproteobacteria</taxon>
        <taxon>Pseudomonadales</taxon>
        <taxon>Pseudomonadaceae</taxon>
        <taxon>Pseudomonas</taxon>
    </lineage>
</organism>
<dbReference type="AlphaFoldDB" id="A0A5E7G413"/>
<dbReference type="SUPFAM" id="SSF53850">
    <property type="entry name" value="Periplasmic binding protein-like II"/>
    <property type="match status" value="1"/>
</dbReference>
<dbReference type="GO" id="GO:0043565">
    <property type="term" value="F:sequence-specific DNA binding"/>
    <property type="evidence" value="ECO:0007669"/>
    <property type="project" value="TreeGrafter"/>
</dbReference>
<reference evidence="2 3" key="1">
    <citation type="submission" date="2019-09" db="EMBL/GenBank/DDBJ databases">
        <authorList>
            <person name="Chandra G."/>
            <person name="Truman W A."/>
        </authorList>
    </citation>
    <scope>NUCLEOTIDE SEQUENCE [LARGE SCALE GENOMIC DNA]</scope>
    <source>
        <strain evidence="2">PS862</strain>
    </source>
</reference>